<gene>
    <name evidence="1" type="ORF">PACLA_8A059798</name>
</gene>
<evidence type="ECO:0000313" key="1">
    <source>
        <dbReference type="EMBL" id="CAB3978603.1"/>
    </source>
</evidence>
<proteinExistence type="predicted"/>
<accession>A0A6S7FNU9</accession>
<organism evidence="1 2">
    <name type="scientific">Paramuricea clavata</name>
    <name type="common">Red gorgonian</name>
    <name type="synonym">Violescent sea-whip</name>
    <dbReference type="NCBI Taxonomy" id="317549"/>
    <lineage>
        <taxon>Eukaryota</taxon>
        <taxon>Metazoa</taxon>
        <taxon>Cnidaria</taxon>
        <taxon>Anthozoa</taxon>
        <taxon>Octocorallia</taxon>
        <taxon>Malacalcyonacea</taxon>
        <taxon>Plexauridae</taxon>
        <taxon>Paramuricea</taxon>
    </lineage>
</organism>
<dbReference type="EMBL" id="CACRXK020000128">
    <property type="protein sequence ID" value="CAB3978603.1"/>
    <property type="molecule type" value="Genomic_DNA"/>
</dbReference>
<keyword evidence="2" id="KW-1185">Reference proteome</keyword>
<reference evidence="1" key="1">
    <citation type="submission" date="2020-04" db="EMBL/GenBank/DDBJ databases">
        <authorList>
            <person name="Alioto T."/>
            <person name="Alioto T."/>
            <person name="Gomez Garrido J."/>
        </authorList>
    </citation>
    <scope>NUCLEOTIDE SEQUENCE</scope>
    <source>
        <strain evidence="1">A484AB</strain>
    </source>
</reference>
<comment type="caution">
    <text evidence="1">The sequence shown here is derived from an EMBL/GenBank/DDBJ whole genome shotgun (WGS) entry which is preliminary data.</text>
</comment>
<evidence type="ECO:0000313" key="2">
    <source>
        <dbReference type="Proteomes" id="UP001152795"/>
    </source>
</evidence>
<dbReference type="AlphaFoldDB" id="A0A6S7FNU9"/>
<protein>
    <submittedName>
        <fullName evidence="1">Uncharacterized protein</fullName>
    </submittedName>
</protein>
<dbReference type="Proteomes" id="UP001152795">
    <property type="component" value="Unassembled WGS sequence"/>
</dbReference>
<sequence>MEKEGRVKKVSSSREKDSLQGFPLDLNLLHLQNSRNREQIDYPRMAFNNSSAFSPRNKPNSLTKKNKAAKLRYSKSFAVPTLLSDEPLMSKEKARRSVSVPDTLDLPSYGLERFSFERPIYQNSKTTFYDNTEEQNVVDDNLHLSFKLPAIRINSTHCGKQGLHNKNKTASTAGIDFRLPYVKNPKFHGY</sequence>
<name>A0A6S7FNU9_PARCT</name>